<evidence type="ECO:0000259" key="3">
    <source>
        <dbReference type="PROSITE" id="PS50943"/>
    </source>
</evidence>
<accession>A0A7H8XR33</accession>
<proteinExistence type="predicted"/>
<protein>
    <submittedName>
        <fullName evidence="4">Helix-turn-helix transcriptional regulator</fullName>
    </submittedName>
</protein>
<keyword evidence="2" id="KW-1133">Transmembrane helix</keyword>
<dbReference type="AlphaFoldDB" id="A0A7H8XR33"/>
<dbReference type="EMBL" id="CP058322">
    <property type="protein sequence ID" value="QLD27170.1"/>
    <property type="molecule type" value="Genomic_DNA"/>
</dbReference>
<dbReference type="Pfam" id="PF13560">
    <property type="entry name" value="HTH_31"/>
    <property type="match status" value="1"/>
</dbReference>
<feature type="transmembrane region" description="Helical" evidence="2">
    <location>
        <begin position="145"/>
        <end position="168"/>
    </location>
</feature>
<name>A0A7H8XR33_9ACTN</name>
<evidence type="ECO:0000256" key="1">
    <source>
        <dbReference type="SAM" id="MobiDB-lite"/>
    </source>
</evidence>
<gene>
    <name evidence="4" type="ORF">HXZ27_25640</name>
</gene>
<sequence length="299" mass="32122">MRDLRNRSGLTYEQLSRRTGYGKSTLQEAAAGRRLPTLDVTLAFVKACDGDEDAWRDYWTRLKRASGQGRPSGAPEGLDLTPPWAAAARPPPPERRRAQTEREPAEREPAEPAYADAPSRTGDEPAAGGVEGRAPASRRRLPARWWIGATATAVLVVSVAVVGFVAFADADDRPPPAQATSATPKALLVQNKVAIGPSDLVEDRTPAYLSAEPAARCAARGCKLDDTEMWSGTLVPVTCWVTGTEVTNRDTTSAGIAQNPNGVTSRLWYRVVWPDGRAGFLAEIYVAPEYRGGLALPAC</sequence>
<dbReference type="SMART" id="SM00530">
    <property type="entry name" value="HTH_XRE"/>
    <property type="match status" value="1"/>
</dbReference>
<keyword evidence="2" id="KW-0472">Membrane</keyword>
<dbReference type="Proteomes" id="UP000509335">
    <property type="component" value="Chromosome"/>
</dbReference>
<evidence type="ECO:0000256" key="2">
    <source>
        <dbReference type="SAM" id="Phobius"/>
    </source>
</evidence>
<dbReference type="KEGG" id="mcab:HXZ27_25640"/>
<keyword evidence="2" id="KW-0812">Transmembrane</keyword>
<feature type="compositionally biased region" description="Basic and acidic residues" evidence="1">
    <location>
        <begin position="92"/>
        <end position="110"/>
    </location>
</feature>
<dbReference type="GO" id="GO:0003677">
    <property type="term" value="F:DNA binding"/>
    <property type="evidence" value="ECO:0007669"/>
    <property type="project" value="InterPro"/>
</dbReference>
<dbReference type="CDD" id="cd00093">
    <property type="entry name" value="HTH_XRE"/>
    <property type="match status" value="1"/>
</dbReference>
<evidence type="ECO:0000313" key="4">
    <source>
        <dbReference type="EMBL" id="QLD27170.1"/>
    </source>
</evidence>
<dbReference type="Gene3D" id="1.10.260.40">
    <property type="entry name" value="lambda repressor-like DNA-binding domains"/>
    <property type="match status" value="1"/>
</dbReference>
<feature type="domain" description="HTH cro/C1-type" evidence="3">
    <location>
        <begin position="1"/>
        <end position="55"/>
    </location>
</feature>
<dbReference type="SUPFAM" id="SSF47413">
    <property type="entry name" value="lambda repressor-like DNA-binding domains"/>
    <property type="match status" value="1"/>
</dbReference>
<dbReference type="InterPro" id="IPR010982">
    <property type="entry name" value="Lambda_DNA-bd_dom_sf"/>
</dbReference>
<evidence type="ECO:0000313" key="5">
    <source>
        <dbReference type="Proteomes" id="UP000509335"/>
    </source>
</evidence>
<reference evidence="4 5" key="1">
    <citation type="submission" date="2020-07" db="EMBL/GenBank/DDBJ databases">
        <title>A bifunctional nitrone conjugated secondary metabolite targeting the ribosome.</title>
        <authorList>
            <person name="Limbrick E.M."/>
            <person name="Graf M."/>
            <person name="Derewacz D.K."/>
            <person name="Nguyen F."/>
            <person name="Spraggins J.M."/>
            <person name="Wieland M."/>
            <person name="Ynigez-Gutierrez A.E."/>
            <person name="Reisman B.J."/>
            <person name="Zinshteyn B."/>
            <person name="McCulloch K."/>
            <person name="Iverson T.M."/>
            <person name="Green R."/>
            <person name="Wilson D.N."/>
            <person name="Bachmann B.O."/>
        </authorList>
    </citation>
    <scope>NUCLEOTIDE SEQUENCE [LARGE SCALE GENOMIC DNA]</scope>
    <source>
        <strain evidence="5">aurantiaca</strain>
    </source>
</reference>
<dbReference type="InterPro" id="IPR001387">
    <property type="entry name" value="Cro/C1-type_HTH"/>
</dbReference>
<feature type="region of interest" description="Disordered" evidence="1">
    <location>
        <begin position="65"/>
        <end position="135"/>
    </location>
</feature>
<organism evidence="4 5">
    <name type="scientific">Micromonospora carbonacea</name>
    <dbReference type="NCBI Taxonomy" id="47853"/>
    <lineage>
        <taxon>Bacteria</taxon>
        <taxon>Bacillati</taxon>
        <taxon>Actinomycetota</taxon>
        <taxon>Actinomycetes</taxon>
        <taxon>Micromonosporales</taxon>
        <taxon>Micromonosporaceae</taxon>
        <taxon>Micromonospora</taxon>
    </lineage>
</organism>
<dbReference type="PROSITE" id="PS50943">
    <property type="entry name" value="HTH_CROC1"/>
    <property type="match status" value="1"/>
</dbReference>